<reference evidence="1 2" key="1">
    <citation type="submission" date="2018-10" db="EMBL/GenBank/DDBJ databases">
        <title>Sequencing the genomes of 1000 actinobacteria strains.</title>
        <authorList>
            <person name="Klenk H.-P."/>
        </authorList>
    </citation>
    <scope>NUCLEOTIDE SEQUENCE [LARGE SCALE GENOMIC DNA]</scope>
    <source>
        <strain evidence="1 2">DSM 43911</strain>
    </source>
</reference>
<gene>
    <name evidence="1" type="ORF">DFJ66_8343</name>
</gene>
<accession>A0A495XTF2</accession>
<keyword evidence="2" id="KW-1185">Reference proteome</keyword>
<name>A0A495XTF2_9PSEU</name>
<organism evidence="1 2">
    <name type="scientific">Saccharothrix variisporea</name>
    <dbReference type="NCBI Taxonomy" id="543527"/>
    <lineage>
        <taxon>Bacteria</taxon>
        <taxon>Bacillati</taxon>
        <taxon>Actinomycetota</taxon>
        <taxon>Actinomycetes</taxon>
        <taxon>Pseudonocardiales</taxon>
        <taxon>Pseudonocardiaceae</taxon>
        <taxon>Saccharothrix</taxon>
    </lineage>
</organism>
<proteinExistence type="predicted"/>
<dbReference type="Proteomes" id="UP000272729">
    <property type="component" value="Unassembled WGS sequence"/>
</dbReference>
<sequence length="160" mass="17890">MNNPPLAAAEFVLALAAGTTINDDRLRPAGGRWYVVGRWRKGKVFVGWVGGVWRLQRGDELLGEVLVEDGDFPWLSGRFRPQPAFAEVKPLFDEELALTEALADSDSAEDVEAWERVYERIAGALTLVAPHGPVPEFLLHVQGDEAWFRWSDEPFTDDRG</sequence>
<dbReference type="AlphaFoldDB" id="A0A495XTF2"/>
<evidence type="ECO:0000313" key="1">
    <source>
        <dbReference type="EMBL" id="RKT74968.1"/>
    </source>
</evidence>
<evidence type="ECO:0000313" key="2">
    <source>
        <dbReference type="Proteomes" id="UP000272729"/>
    </source>
</evidence>
<dbReference type="EMBL" id="RBXR01000001">
    <property type="protein sequence ID" value="RKT74968.1"/>
    <property type="molecule type" value="Genomic_DNA"/>
</dbReference>
<protein>
    <submittedName>
        <fullName evidence="1">Uncharacterized protein</fullName>
    </submittedName>
</protein>
<comment type="caution">
    <text evidence="1">The sequence shown here is derived from an EMBL/GenBank/DDBJ whole genome shotgun (WGS) entry which is preliminary data.</text>
</comment>